<dbReference type="PRINTS" id="PR00778">
    <property type="entry name" value="HTHARSR"/>
</dbReference>
<dbReference type="SUPFAM" id="SSF53335">
    <property type="entry name" value="S-adenosyl-L-methionine-dependent methyltransferases"/>
    <property type="match status" value="1"/>
</dbReference>
<dbReference type="Gene3D" id="3.40.50.150">
    <property type="entry name" value="Vaccinia Virus protein VP39"/>
    <property type="match status" value="1"/>
</dbReference>
<dbReference type="InterPro" id="IPR011991">
    <property type="entry name" value="ArsR-like_HTH"/>
</dbReference>
<comment type="caution">
    <text evidence="2">The sequence shown here is derived from an EMBL/GenBank/DDBJ whole genome shotgun (WGS) entry which is preliminary data.</text>
</comment>
<keyword evidence="3" id="KW-1185">Reference proteome</keyword>
<dbReference type="RefSeq" id="WP_377375056.1">
    <property type="nucleotide sequence ID" value="NZ_JBHSSW010000003.1"/>
</dbReference>
<feature type="domain" description="HTH arsR-type" evidence="1">
    <location>
        <begin position="1"/>
        <end position="90"/>
    </location>
</feature>
<dbReference type="SMART" id="SM00418">
    <property type="entry name" value="HTH_ARSR"/>
    <property type="match status" value="1"/>
</dbReference>
<dbReference type="SUPFAM" id="SSF46785">
    <property type="entry name" value="Winged helix' DNA-binding domain"/>
    <property type="match status" value="1"/>
</dbReference>
<dbReference type="InterPro" id="IPR029063">
    <property type="entry name" value="SAM-dependent_MTases_sf"/>
</dbReference>
<dbReference type="CDD" id="cd00090">
    <property type="entry name" value="HTH_ARSR"/>
    <property type="match status" value="1"/>
</dbReference>
<reference evidence="3" key="1">
    <citation type="journal article" date="2019" name="Int. J. Syst. Evol. Microbiol.">
        <title>The Global Catalogue of Microorganisms (GCM) 10K type strain sequencing project: providing services to taxonomists for standard genome sequencing and annotation.</title>
        <authorList>
            <consortium name="The Broad Institute Genomics Platform"/>
            <consortium name="The Broad Institute Genome Sequencing Center for Infectious Disease"/>
            <person name="Wu L."/>
            <person name="Ma J."/>
        </authorList>
    </citation>
    <scope>NUCLEOTIDE SEQUENCE [LARGE SCALE GENOMIC DNA]</scope>
    <source>
        <strain evidence="3">CGMCC-1.15741</strain>
    </source>
</reference>
<dbReference type="NCBIfam" id="NF033788">
    <property type="entry name" value="HTH_metalloreg"/>
    <property type="match status" value="1"/>
</dbReference>
<dbReference type="InterPro" id="IPR001845">
    <property type="entry name" value="HTH_ArsR_DNA-bd_dom"/>
</dbReference>
<dbReference type="PANTHER" id="PTHR42912:SF93">
    <property type="entry name" value="N6-ADENOSINE-METHYLTRANSFERASE TMT1A"/>
    <property type="match status" value="1"/>
</dbReference>
<name>A0ABW1S5R3_9PROT</name>
<dbReference type="Pfam" id="PF01022">
    <property type="entry name" value="HTH_5"/>
    <property type="match status" value="1"/>
</dbReference>
<dbReference type="Gene3D" id="1.10.10.10">
    <property type="entry name" value="Winged helix-like DNA-binding domain superfamily/Winged helix DNA-binding domain"/>
    <property type="match status" value="1"/>
</dbReference>
<dbReference type="InterPro" id="IPR050508">
    <property type="entry name" value="Methyltransf_Superfamily"/>
</dbReference>
<organism evidence="2 3">
    <name type="scientific">Ponticaulis profundi</name>
    <dbReference type="NCBI Taxonomy" id="2665222"/>
    <lineage>
        <taxon>Bacteria</taxon>
        <taxon>Pseudomonadati</taxon>
        <taxon>Pseudomonadota</taxon>
        <taxon>Alphaproteobacteria</taxon>
        <taxon>Hyphomonadales</taxon>
        <taxon>Hyphomonadaceae</taxon>
        <taxon>Ponticaulis</taxon>
    </lineage>
</organism>
<dbReference type="EMBL" id="JBHSSW010000003">
    <property type="protein sequence ID" value="MFC6196945.1"/>
    <property type="molecule type" value="Genomic_DNA"/>
</dbReference>
<dbReference type="PANTHER" id="PTHR42912">
    <property type="entry name" value="METHYLTRANSFERASE"/>
    <property type="match status" value="1"/>
</dbReference>
<dbReference type="Proteomes" id="UP001596303">
    <property type="component" value="Unassembled WGS sequence"/>
</dbReference>
<dbReference type="InterPro" id="IPR036390">
    <property type="entry name" value="WH_DNA-bd_sf"/>
</dbReference>
<dbReference type="Pfam" id="PF08241">
    <property type="entry name" value="Methyltransf_11"/>
    <property type="match status" value="1"/>
</dbReference>
<proteinExistence type="predicted"/>
<dbReference type="PROSITE" id="PS50987">
    <property type="entry name" value="HTH_ARSR_2"/>
    <property type="match status" value="1"/>
</dbReference>
<protein>
    <submittedName>
        <fullName evidence="2">ArsR/SmtB family transcription factor</fullName>
    </submittedName>
</protein>
<evidence type="ECO:0000313" key="3">
    <source>
        <dbReference type="Proteomes" id="UP001596303"/>
    </source>
</evidence>
<dbReference type="InterPro" id="IPR013216">
    <property type="entry name" value="Methyltransf_11"/>
</dbReference>
<gene>
    <name evidence="2" type="ORF">ACFQDM_02595</name>
</gene>
<sequence>MDLVEALRSIGEPTRLRVLALLAHGELAVGELVQILGMSQPRLSRHMKFLTSAGLVERMPEGAWVFYRLPARGEARELINAVLAFLPEEQPEYVRDRQRLDGVRKSRASAAEDYFGRTAASWDDVRGQHYPAAAVEAALLDAAGRDKAALMVDLGTGTGRMLTLFADRVEWAEGIDLSHPMLTVARSNLERAGVSNAGVRFGDVTAPPFADDVADLVIVHQVLHYMDRPERVIAEASRILKSGGRLLIVDFAPHSLEFLRSDHEHRRLGLSDAEIAEWSASAGLTLHEVPQRFESGSKDGLIVNIWTADKLPNIGEIAA</sequence>
<evidence type="ECO:0000313" key="2">
    <source>
        <dbReference type="EMBL" id="MFC6196945.1"/>
    </source>
</evidence>
<accession>A0ABW1S5R3</accession>
<evidence type="ECO:0000259" key="1">
    <source>
        <dbReference type="PROSITE" id="PS50987"/>
    </source>
</evidence>
<dbReference type="CDD" id="cd02440">
    <property type="entry name" value="AdoMet_MTases"/>
    <property type="match status" value="1"/>
</dbReference>
<dbReference type="InterPro" id="IPR036388">
    <property type="entry name" value="WH-like_DNA-bd_sf"/>
</dbReference>